<dbReference type="GO" id="GO:0008233">
    <property type="term" value="F:peptidase activity"/>
    <property type="evidence" value="ECO:0007669"/>
    <property type="project" value="UniProtKB-KW"/>
</dbReference>
<comment type="caution">
    <text evidence="2">The sequence shown here is derived from an EMBL/GenBank/DDBJ whole genome shotgun (WGS) entry which is preliminary data.</text>
</comment>
<name>A0A7J0HFE3_9ERIC</name>
<dbReference type="AlphaFoldDB" id="A0A7J0HFE3"/>
<accession>A0A7J0HFE3</accession>
<dbReference type="Gene3D" id="3.10.20.90">
    <property type="entry name" value="Phosphatidylinositol 3-kinase Catalytic Subunit, Chain A, domain 1"/>
    <property type="match status" value="1"/>
</dbReference>
<evidence type="ECO:0000313" key="2">
    <source>
        <dbReference type="EMBL" id="GFZ21850.1"/>
    </source>
</evidence>
<dbReference type="OrthoDB" id="289038at2759"/>
<keyword evidence="2" id="KW-0645">Protease</keyword>
<evidence type="ECO:0000256" key="1">
    <source>
        <dbReference type="SAM" id="MobiDB-lite"/>
    </source>
</evidence>
<dbReference type="EMBL" id="BJWL01000029">
    <property type="protein sequence ID" value="GFZ21850.1"/>
    <property type="molecule type" value="Genomic_DNA"/>
</dbReference>
<protein>
    <submittedName>
        <fullName evidence="2">Ubiquitin-specific protease 12</fullName>
    </submittedName>
</protein>
<organism evidence="2 3">
    <name type="scientific">Actinidia rufa</name>
    <dbReference type="NCBI Taxonomy" id="165716"/>
    <lineage>
        <taxon>Eukaryota</taxon>
        <taxon>Viridiplantae</taxon>
        <taxon>Streptophyta</taxon>
        <taxon>Embryophyta</taxon>
        <taxon>Tracheophyta</taxon>
        <taxon>Spermatophyta</taxon>
        <taxon>Magnoliopsida</taxon>
        <taxon>eudicotyledons</taxon>
        <taxon>Gunneridae</taxon>
        <taxon>Pentapetalae</taxon>
        <taxon>asterids</taxon>
        <taxon>Ericales</taxon>
        <taxon>Actinidiaceae</taxon>
        <taxon>Actinidia</taxon>
    </lineage>
</organism>
<feature type="region of interest" description="Disordered" evidence="1">
    <location>
        <begin position="88"/>
        <end position="121"/>
    </location>
</feature>
<proteinExistence type="predicted"/>
<dbReference type="GO" id="GO:0006508">
    <property type="term" value="P:proteolysis"/>
    <property type="evidence" value="ECO:0007669"/>
    <property type="project" value="UniProtKB-KW"/>
</dbReference>
<keyword evidence="3" id="KW-1185">Reference proteome</keyword>
<dbReference type="Proteomes" id="UP000585474">
    <property type="component" value="Unassembled WGS sequence"/>
</dbReference>
<gene>
    <name evidence="2" type="ORF">Acr_29g0010120</name>
</gene>
<keyword evidence="2" id="KW-0378">Hydrolase</keyword>
<reference evidence="2 3" key="1">
    <citation type="submission" date="2019-07" db="EMBL/GenBank/DDBJ databases">
        <title>De Novo Assembly of kiwifruit Actinidia rufa.</title>
        <authorList>
            <person name="Sugita-Konishi S."/>
            <person name="Sato K."/>
            <person name="Mori E."/>
            <person name="Abe Y."/>
            <person name="Kisaki G."/>
            <person name="Hamano K."/>
            <person name="Suezawa K."/>
            <person name="Otani M."/>
            <person name="Fukuda T."/>
            <person name="Manabe T."/>
            <person name="Gomi K."/>
            <person name="Tabuchi M."/>
            <person name="Akimitsu K."/>
            <person name="Kataoka I."/>
        </authorList>
    </citation>
    <scope>NUCLEOTIDE SEQUENCE [LARGE SCALE GENOMIC DNA]</scope>
    <source>
        <strain evidence="3">cv. Fuchu</strain>
    </source>
</reference>
<sequence>MKANGKRGEILTNINEMAGFGPDEEIELFELEDGDVICFQKLPQVGSCEQRRYPDVPSFLEYFIIVRNLAKWWRISLRTANRRFFLGSSSETHPDLVGNSPRSRRKRAPNSQSPTGAMAVRDLLGNLPDEARFDTDEGRFDFERLPLCSVTRQQASPVLR</sequence>
<evidence type="ECO:0000313" key="3">
    <source>
        <dbReference type="Proteomes" id="UP000585474"/>
    </source>
</evidence>